<evidence type="ECO:0000313" key="1">
    <source>
        <dbReference type="EMBL" id="CDW32568.1"/>
    </source>
</evidence>
<organism evidence="1">
    <name type="scientific">Lepeophtheirus salmonis</name>
    <name type="common">Salmon louse</name>
    <name type="synonym">Caligus salmonis</name>
    <dbReference type="NCBI Taxonomy" id="72036"/>
    <lineage>
        <taxon>Eukaryota</taxon>
        <taxon>Metazoa</taxon>
        <taxon>Ecdysozoa</taxon>
        <taxon>Arthropoda</taxon>
        <taxon>Crustacea</taxon>
        <taxon>Multicrustacea</taxon>
        <taxon>Hexanauplia</taxon>
        <taxon>Copepoda</taxon>
        <taxon>Siphonostomatoida</taxon>
        <taxon>Caligidae</taxon>
        <taxon>Lepeophtheirus</taxon>
    </lineage>
</organism>
<dbReference type="EMBL" id="HACA01015207">
    <property type="protein sequence ID" value="CDW32568.1"/>
    <property type="molecule type" value="Transcribed_RNA"/>
</dbReference>
<accession>A0A0K2U2Y7</accession>
<protein>
    <submittedName>
        <fullName evidence="1">Uncharacterized protein</fullName>
    </submittedName>
</protein>
<dbReference type="AlphaFoldDB" id="A0A0K2U2Y7"/>
<reference evidence="1" key="1">
    <citation type="submission" date="2014-05" db="EMBL/GenBank/DDBJ databases">
        <authorList>
            <person name="Chronopoulou M."/>
        </authorList>
    </citation>
    <scope>NUCLEOTIDE SEQUENCE</scope>
    <source>
        <tissue evidence="1">Whole organism</tissue>
    </source>
</reference>
<proteinExistence type="predicted"/>
<sequence>MRVLTIISKTTTNLRTKKPSFRIDPIHTKCRGSIINFSKLNRNPFRGLLLKLGVGNR</sequence>
<name>A0A0K2U2Y7_LEPSM</name>